<sequence>MAGQSFLYGTAVLVLASLFNRILGFIYQILLIRLILPEGIGLFNMVYPVYVLVLVMATAGIPVAISKLVAEEMARNNLHGAYRIFKMCFIILTFNSVFFTVLCFLIVPLLLEYVFPNPKVFFIFLSLIPGIVIVSLCSAFRGFFQGLQQMAPTAVTQSLEQLVRIIFGLFMARLLFPKGIEYAAAGASIGVIAGEVAGLIAMIVIYLKKRPALVSSFVLHPGESFCSILRKIAGMALPVTMARIVSTILLSLDAILIPQRLQAGGLGLSEATSVYGQFVGIAESLLFIPGIVTVSMAVALIPSVSEALAVKRIDVVRAHCEKAVRITLLTGLPFAAMLLILSEELCGFIFGYPEAGKSLEVLAVGGPFLYVQQTTTGILQGLGEASRPLRNLVLASLFKITGIYFLTGLPQFGIRGAAIAIVAGYIITAWLNLADIYRLTGFRLNARKTLLKPVAALSGMLVSIFFLHNLPAIQEIPGPFEIISTATAGLIVYILFLSFTGSINLKSIYKIKNIFLIKSN</sequence>
<dbReference type="PIRSF" id="PIRSF038958">
    <property type="entry name" value="PG_synth_SpoVB"/>
    <property type="match status" value="1"/>
</dbReference>
<dbReference type="PANTHER" id="PTHR30250">
    <property type="entry name" value="PST FAMILY PREDICTED COLANIC ACID TRANSPORTER"/>
    <property type="match status" value="1"/>
</dbReference>
<keyword evidence="8" id="KW-1185">Reference proteome</keyword>
<feature type="transmembrane region" description="Helical" evidence="6">
    <location>
        <begin position="121"/>
        <end position="140"/>
    </location>
</feature>
<reference evidence="8" key="1">
    <citation type="journal article" date="2008" name="Genome Res.">
        <title>The genome of Pelotomaculum thermopropionicum reveals niche-associated evolution in anaerobic microbiota.</title>
        <authorList>
            <person name="Kosaka T."/>
            <person name="Kato S."/>
            <person name="Shimoyama T."/>
            <person name="Ishii S."/>
            <person name="Abe T."/>
            <person name="Watanabe K."/>
        </authorList>
    </citation>
    <scope>NUCLEOTIDE SEQUENCE [LARGE SCALE GENOMIC DNA]</scope>
    <source>
        <strain evidence="8">DSM 13744 / JCM 10971 / SI</strain>
    </source>
</reference>
<dbReference type="InterPro" id="IPR024923">
    <property type="entry name" value="PG_synth_SpoVB"/>
</dbReference>
<feature type="transmembrane region" description="Helical" evidence="6">
    <location>
        <begin position="323"/>
        <end position="341"/>
    </location>
</feature>
<evidence type="ECO:0000313" key="8">
    <source>
        <dbReference type="Proteomes" id="UP000006556"/>
    </source>
</evidence>
<feature type="transmembrane region" description="Helical" evidence="6">
    <location>
        <begin position="412"/>
        <end position="433"/>
    </location>
</feature>
<feature type="transmembrane region" description="Helical" evidence="6">
    <location>
        <begin position="454"/>
        <end position="470"/>
    </location>
</feature>
<dbReference type="CDD" id="cd13124">
    <property type="entry name" value="MATE_SpoVB_like"/>
    <property type="match status" value="1"/>
</dbReference>
<evidence type="ECO:0000256" key="3">
    <source>
        <dbReference type="ARBA" id="ARBA00022692"/>
    </source>
</evidence>
<dbReference type="HOGENOM" id="CLU_022017_2_2_9"/>
<dbReference type="Proteomes" id="UP000006556">
    <property type="component" value="Chromosome"/>
</dbReference>
<keyword evidence="2" id="KW-1003">Cell membrane</keyword>
<protein>
    <submittedName>
        <fullName evidence="7">Membrane protein</fullName>
    </submittedName>
</protein>
<keyword evidence="5 6" id="KW-0472">Membrane</keyword>
<dbReference type="InterPro" id="IPR002797">
    <property type="entry name" value="Polysacc_synth"/>
</dbReference>
<dbReference type="NCBIfam" id="TIGR02900">
    <property type="entry name" value="spore_V_B"/>
    <property type="match status" value="1"/>
</dbReference>
<feature type="transmembrane region" description="Helical" evidence="6">
    <location>
        <begin position="482"/>
        <end position="505"/>
    </location>
</feature>
<dbReference type="AlphaFoldDB" id="A5D2G5"/>
<keyword evidence="4 6" id="KW-1133">Transmembrane helix</keyword>
<dbReference type="EMBL" id="AP009389">
    <property type="protein sequence ID" value="BAF59577.1"/>
    <property type="molecule type" value="Genomic_DNA"/>
</dbReference>
<keyword evidence="3 6" id="KW-0812">Transmembrane</keyword>
<dbReference type="KEGG" id="pth:PTH_1396"/>
<evidence type="ECO:0000256" key="1">
    <source>
        <dbReference type="ARBA" id="ARBA00004651"/>
    </source>
</evidence>
<dbReference type="Pfam" id="PF01943">
    <property type="entry name" value="Polysacc_synt"/>
    <property type="match status" value="1"/>
</dbReference>
<dbReference type="InterPro" id="IPR050833">
    <property type="entry name" value="Poly_Biosynth_Transport"/>
</dbReference>
<evidence type="ECO:0000256" key="6">
    <source>
        <dbReference type="SAM" id="Phobius"/>
    </source>
</evidence>
<dbReference type="eggNOG" id="COG2244">
    <property type="taxonomic scope" value="Bacteria"/>
</dbReference>
<evidence type="ECO:0000256" key="2">
    <source>
        <dbReference type="ARBA" id="ARBA00022475"/>
    </source>
</evidence>
<feature type="transmembrane region" description="Helical" evidence="6">
    <location>
        <begin position="182"/>
        <end position="207"/>
    </location>
</feature>
<feature type="transmembrane region" description="Helical" evidence="6">
    <location>
        <begin position="278"/>
        <end position="302"/>
    </location>
</feature>
<proteinExistence type="predicted"/>
<dbReference type="GO" id="GO:0005886">
    <property type="term" value="C:plasma membrane"/>
    <property type="evidence" value="ECO:0007669"/>
    <property type="project" value="UniProtKB-SubCell"/>
</dbReference>
<name>A5D2G5_PELTS</name>
<gene>
    <name evidence="7" type="primary">RfbX</name>
    <name evidence="7" type="ordered locus">PTH_1396</name>
</gene>
<dbReference type="InterPro" id="IPR014249">
    <property type="entry name" value="Spore_V_B"/>
</dbReference>
<evidence type="ECO:0000313" key="7">
    <source>
        <dbReference type="EMBL" id="BAF59577.1"/>
    </source>
</evidence>
<feature type="transmembrane region" description="Helical" evidence="6">
    <location>
        <begin position="12"/>
        <end position="35"/>
    </location>
</feature>
<organism evidence="7 8">
    <name type="scientific">Pelotomaculum thermopropionicum (strain DSM 13744 / JCM 10971 / SI)</name>
    <dbReference type="NCBI Taxonomy" id="370438"/>
    <lineage>
        <taxon>Bacteria</taxon>
        <taxon>Bacillati</taxon>
        <taxon>Bacillota</taxon>
        <taxon>Clostridia</taxon>
        <taxon>Eubacteriales</taxon>
        <taxon>Desulfotomaculaceae</taxon>
        <taxon>Pelotomaculum</taxon>
    </lineage>
</organism>
<evidence type="ECO:0000256" key="5">
    <source>
        <dbReference type="ARBA" id="ARBA00023136"/>
    </source>
</evidence>
<feature type="transmembrane region" description="Helical" evidence="6">
    <location>
        <begin position="47"/>
        <end position="69"/>
    </location>
</feature>
<accession>A5D2G5</accession>
<feature type="transmembrane region" description="Helical" evidence="6">
    <location>
        <begin position="89"/>
        <end position="115"/>
    </location>
</feature>
<evidence type="ECO:0000256" key="4">
    <source>
        <dbReference type="ARBA" id="ARBA00022989"/>
    </source>
</evidence>
<dbReference type="PANTHER" id="PTHR30250:SF24">
    <property type="entry name" value="STAGE V SPORULATION PROTEIN B"/>
    <property type="match status" value="1"/>
</dbReference>
<comment type="subcellular location">
    <subcellularLocation>
        <location evidence="1">Cell membrane</location>
        <topology evidence="1">Multi-pass membrane protein</topology>
    </subcellularLocation>
</comment>
<dbReference type="STRING" id="370438.PTH_1396"/>